<dbReference type="InterPro" id="IPR036291">
    <property type="entry name" value="NAD(P)-bd_dom_sf"/>
</dbReference>
<dbReference type="EMBL" id="CP139487">
    <property type="protein sequence ID" value="WPU64108.1"/>
    <property type="molecule type" value="Genomic_DNA"/>
</dbReference>
<evidence type="ECO:0000313" key="2">
    <source>
        <dbReference type="Proteomes" id="UP001324634"/>
    </source>
</evidence>
<reference evidence="1 2" key="1">
    <citation type="submission" date="2023-11" db="EMBL/GenBank/DDBJ databases">
        <title>Peredibacter starrii A3.12.</title>
        <authorList>
            <person name="Mitchell R.J."/>
        </authorList>
    </citation>
    <scope>NUCLEOTIDE SEQUENCE [LARGE SCALE GENOMIC DNA]</scope>
    <source>
        <strain evidence="1 2">A3.12</strain>
    </source>
</reference>
<dbReference type="InterPro" id="IPR014843">
    <property type="entry name" value="Him1/Fmp52"/>
</dbReference>
<dbReference type="SUPFAM" id="SSF51735">
    <property type="entry name" value="NAD(P)-binding Rossmann-fold domains"/>
    <property type="match status" value="1"/>
</dbReference>
<protein>
    <submittedName>
        <fullName evidence="1">NAD(P)H-binding protein</fullName>
    </submittedName>
</protein>
<dbReference type="PANTHER" id="PTHR14097">
    <property type="entry name" value="OXIDOREDUCTASE HTATIP2"/>
    <property type="match status" value="1"/>
</dbReference>
<accession>A0AAX4HLG9</accession>
<dbReference type="Proteomes" id="UP001324634">
    <property type="component" value="Chromosome"/>
</dbReference>
<organism evidence="1 2">
    <name type="scientific">Peredibacter starrii</name>
    <dbReference type="NCBI Taxonomy" id="28202"/>
    <lineage>
        <taxon>Bacteria</taxon>
        <taxon>Pseudomonadati</taxon>
        <taxon>Bdellovibrionota</taxon>
        <taxon>Bacteriovoracia</taxon>
        <taxon>Bacteriovoracales</taxon>
        <taxon>Bacteriovoracaceae</taxon>
        <taxon>Peredibacter</taxon>
    </lineage>
</organism>
<dbReference type="AlphaFoldDB" id="A0AAX4HLG9"/>
<evidence type="ECO:0000313" key="1">
    <source>
        <dbReference type="EMBL" id="WPU64108.1"/>
    </source>
</evidence>
<dbReference type="Gene3D" id="3.40.50.720">
    <property type="entry name" value="NAD(P)-binding Rossmann-like Domain"/>
    <property type="match status" value="1"/>
</dbReference>
<dbReference type="PANTHER" id="PTHR14097:SF7">
    <property type="entry name" value="OXIDOREDUCTASE HTATIP2"/>
    <property type="match status" value="1"/>
</dbReference>
<dbReference type="Pfam" id="PF08732">
    <property type="entry name" value="HIM1"/>
    <property type="match status" value="1"/>
</dbReference>
<gene>
    <name evidence="1" type="ORF">SOO65_15550</name>
</gene>
<dbReference type="KEGG" id="psti:SOO65_15550"/>
<dbReference type="RefSeq" id="WP_321392244.1">
    <property type="nucleotide sequence ID" value="NZ_CP139487.1"/>
</dbReference>
<proteinExistence type="predicted"/>
<sequence length="213" mass="23380">MIAVICGATGLVGSHLIHKLLDDSRIKEVVSVSRSSLRITSSKLKEVICSDFKDLSIKAHELKGDIYFCCLGTTIKTAGSQEKFRAVDYNAVLEFGKIAKSHDAKSFVVISAEGANARSKIFYSRVKGEVEEALKNLNLNHLVIMRPSLLMGERKEFRLGEKIAINVMNGVGKYLPDGIRKRAMTSVDVLASRMLEEAIQSTRPVSVIGAIQI</sequence>
<keyword evidence="2" id="KW-1185">Reference proteome</keyword>
<name>A0AAX4HLG9_9BACT</name>